<evidence type="ECO:0000313" key="5">
    <source>
        <dbReference type="EMBL" id="KRG52344.1"/>
    </source>
</evidence>
<comment type="similarity">
    <text evidence="1">Belongs to the aldehyde dehydrogenase family.</text>
</comment>
<dbReference type="PROSITE" id="PS00070">
    <property type="entry name" value="ALDEHYDE_DEHYDR_CYS"/>
    <property type="match status" value="1"/>
</dbReference>
<reference evidence="5 6" key="1">
    <citation type="journal article" date="2016" name="Front. Microbiol.">
        <title>Genome Sequence of Type Strains of Genus Stenotrophomonas.</title>
        <authorList>
            <person name="Patil P.P."/>
            <person name="Midha S."/>
            <person name="Kumar S."/>
            <person name="Patil P.B."/>
        </authorList>
    </citation>
    <scope>NUCLEOTIDE SEQUENCE [LARGE SCALE GENOMIC DNA]</scope>
    <source>
        <strain evidence="5 6">LMG 978</strain>
    </source>
</reference>
<keyword evidence="6" id="KW-1185">Reference proteome</keyword>
<dbReference type="InterPro" id="IPR016163">
    <property type="entry name" value="Ald_DH_C"/>
</dbReference>
<gene>
    <name evidence="5" type="ORF">ARC23_05975</name>
</gene>
<feature type="domain" description="Aldehyde dehydrogenase" evidence="4">
    <location>
        <begin position="2"/>
        <end position="451"/>
    </location>
</feature>
<dbReference type="InterPro" id="IPR016161">
    <property type="entry name" value="Ald_DH/histidinol_DH"/>
</dbReference>
<keyword evidence="3" id="KW-0560">Oxidoreductase</keyword>
<dbReference type="GO" id="GO:0004030">
    <property type="term" value="F:aldehyde dehydrogenase [NAD(P)+] activity"/>
    <property type="evidence" value="ECO:0007669"/>
    <property type="project" value="InterPro"/>
</dbReference>
<evidence type="ECO:0000259" key="4">
    <source>
        <dbReference type="Pfam" id="PF00171"/>
    </source>
</evidence>
<dbReference type="CDD" id="cd07100">
    <property type="entry name" value="ALDH_SSADH1_GabD1"/>
    <property type="match status" value="1"/>
</dbReference>
<dbReference type="Gene3D" id="3.40.605.10">
    <property type="entry name" value="Aldehyde Dehydrogenase, Chain A, domain 1"/>
    <property type="match status" value="1"/>
</dbReference>
<organism evidence="5 6">
    <name type="scientific">Stenotrophomonas beteli</name>
    <dbReference type="NCBI Taxonomy" id="3384461"/>
    <lineage>
        <taxon>Bacteria</taxon>
        <taxon>Pseudomonadati</taxon>
        <taxon>Pseudomonadota</taxon>
        <taxon>Gammaproteobacteria</taxon>
        <taxon>Lysobacterales</taxon>
        <taxon>Lysobacteraceae</taxon>
        <taxon>Stenotrophomonas</taxon>
        <taxon>Stenotrophomonas maltophilia group</taxon>
    </lineage>
</organism>
<dbReference type="InterPro" id="IPR016162">
    <property type="entry name" value="Ald_DH_N"/>
</dbReference>
<dbReference type="FunFam" id="3.40.605.10:FF:000012">
    <property type="entry name" value="NAD-dependent succinate-semialdehyde dehydrogenase"/>
    <property type="match status" value="1"/>
</dbReference>
<dbReference type="Proteomes" id="UP000051757">
    <property type="component" value="Unassembled WGS sequence"/>
</dbReference>
<dbReference type="GO" id="GO:0004777">
    <property type="term" value="F:succinate-semialdehyde dehydrogenase (NAD+) activity"/>
    <property type="evidence" value="ECO:0007669"/>
    <property type="project" value="TreeGrafter"/>
</dbReference>
<dbReference type="OrthoDB" id="9812625at2"/>
<dbReference type="InterPro" id="IPR044148">
    <property type="entry name" value="ALDH_GabD1-like"/>
</dbReference>
<evidence type="ECO:0000313" key="6">
    <source>
        <dbReference type="Proteomes" id="UP000051757"/>
    </source>
</evidence>
<dbReference type="PANTHER" id="PTHR43217">
    <property type="entry name" value="SUCCINATE SEMIALDEHYDE DEHYDROGENASE [NAD(P)+] SAD"/>
    <property type="match status" value="1"/>
</dbReference>
<sequence length="454" mass="49247">MTVEIIDPANGQVTYRHELMGAADIEQRLQAATEAFPGWAARSLQERGVILRQIAEQLRTRRDDLQQAMTHEMGKLKAEALAEVDKCAAACEYYADHAADYLKPQLIDTEAQRSYVRYEPIGCVFAVMPWNFPVWQVFRFLAPAFMAGNVALLKHASNVPQCADLILAVCRDGGLPDGVFDVLHIDNDQAAEVLRDARVKAVTLTGSERAGRSIASNAGSQLKKSVMELGGSDAFVVLDDADLDRTVVAAVKSRFDNSGQTCIAAKRFIVVEAVADEFTRRFVEAAGERQYGDPDARGTTLAPLARADLREELHKQVQASVAKGARVLIGGEPIAGTHAGYPATVLDQVGPGMPAYDEELFGPVAAIIRVKDEAEALRVANDTRFGLGGSVWTGDPVRGERFAQRMECGAAFVNAIVKSDARLPFGGSKQSGFGRELAEHGIHEFMNIKTVYVA</sequence>
<comment type="caution">
    <text evidence="5">The sequence shown here is derived from an EMBL/GenBank/DDBJ whole genome shotgun (WGS) entry which is preliminary data.</text>
</comment>
<dbReference type="FunFam" id="3.40.309.10:FF:000010">
    <property type="entry name" value="Gamma-aminobutyraldehyde dehydrogenase"/>
    <property type="match status" value="1"/>
</dbReference>
<dbReference type="InterPro" id="IPR016160">
    <property type="entry name" value="Ald_DH_CS_CYS"/>
</dbReference>
<evidence type="ECO:0000256" key="3">
    <source>
        <dbReference type="ARBA" id="ARBA00023002"/>
    </source>
</evidence>
<dbReference type="SUPFAM" id="SSF53720">
    <property type="entry name" value="ALDH-like"/>
    <property type="match status" value="1"/>
</dbReference>
<dbReference type="InterPro" id="IPR015590">
    <property type="entry name" value="Aldehyde_DH_dom"/>
</dbReference>
<proteinExistence type="inferred from homology"/>
<evidence type="ECO:0000256" key="1">
    <source>
        <dbReference type="ARBA" id="ARBA00009986"/>
    </source>
</evidence>
<name>A0A0R0BHE1_9GAMM</name>
<protein>
    <submittedName>
        <fullName evidence="5">Succinate-semialdehyde dehydrogenase</fullName>
    </submittedName>
</protein>
<accession>A0A0R0BHE1</accession>
<dbReference type="Pfam" id="PF00171">
    <property type="entry name" value="Aldedh"/>
    <property type="match status" value="1"/>
</dbReference>
<evidence type="ECO:0000256" key="2">
    <source>
        <dbReference type="ARBA" id="ARBA00022857"/>
    </source>
</evidence>
<dbReference type="PANTHER" id="PTHR43217:SF1">
    <property type="entry name" value="SUCCINATE SEMIALDEHYDE DEHYDROGENASE [NAD(P)+] SAD"/>
    <property type="match status" value="1"/>
</dbReference>
<dbReference type="AlphaFoldDB" id="A0A0R0BHE1"/>
<dbReference type="EMBL" id="LLXV01000015">
    <property type="protein sequence ID" value="KRG52344.1"/>
    <property type="molecule type" value="Genomic_DNA"/>
</dbReference>
<dbReference type="Gene3D" id="3.40.309.10">
    <property type="entry name" value="Aldehyde Dehydrogenase, Chain A, domain 2"/>
    <property type="match status" value="1"/>
</dbReference>
<keyword evidence="2" id="KW-0521">NADP</keyword>
<dbReference type="InterPro" id="IPR047110">
    <property type="entry name" value="GABD/Sad-like"/>
</dbReference>